<comment type="caution">
    <text evidence="2">The sequence shown here is derived from an EMBL/GenBank/DDBJ whole genome shotgun (WGS) entry which is preliminary data.</text>
</comment>
<accession>A0A934SW45</accession>
<evidence type="ECO:0000256" key="1">
    <source>
        <dbReference type="SAM" id="Phobius"/>
    </source>
</evidence>
<dbReference type="PROSITE" id="PS51257">
    <property type="entry name" value="PROKAR_LIPOPROTEIN"/>
    <property type="match status" value="1"/>
</dbReference>
<feature type="transmembrane region" description="Helical" evidence="1">
    <location>
        <begin position="161"/>
        <end position="183"/>
    </location>
</feature>
<dbReference type="AlphaFoldDB" id="A0A934SW45"/>
<protein>
    <recommendedName>
        <fullName evidence="4">Transmembrane protein</fullName>
    </recommendedName>
</protein>
<keyword evidence="1" id="KW-0812">Transmembrane</keyword>
<dbReference type="RefSeq" id="WP_200594377.1">
    <property type="nucleotide sequence ID" value="NZ_JAEPBG010000008.1"/>
</dbReference>
<evidence type="ECO:0008006" key="4">
    <source>
        <dbReference type="Google" id="ProtNLM"/>
    </source>
</evidence>
<evidence type="ECO:0000313" key="2">
    <source>
        <dbReference type="EMBL" id="MBK4736699.1"/>
    </source>
</evidence>
<name>A0A934SW45_9BURK</name>
<sequence length="213" mass="22765">MARAARLFQVGAVAALAVAYACLAHYTNASSSRAAGAALALAPLGVAALAACARAGWRGMPVALALSGGIAYLWPWLMSHYGMLYWIEHAGTQCLIGYAFARSLAPGREPLCSRFARMVHGALEPAVAAYTRGLTRVWALFSFAMASMSTALYVAAPLKVWSVFANFITGPLILLMFVGEYLLRRRLLPHIEHASILAGIEAYRASPGVAREH</sequence>
<dbReference type="Proteomes" id="UP000622890">
    <property type="component" value="Unassembled WGS sequence"/>
</dbReference>
<feature type="transmembrane region" description="Helical" evidence="1">
    <location>
        <begin position="137"/>
        <end position="155"/>
    </location>
</feature>
<keyword evidence="3" id="KW-1185">Reference proteome</keyword>
<reference evidence="2" key="1">
    <citation type="submission" date="2021-01" db="EMBL/GenBank/DDBJ databases">
        <title>Genome sequence of strain Noviherbaspirillum sp. DKR-6.</title>
        <authorList>
            <person name="Chaudhary D.K."/>
        </authorList>
    </citation>
    <scope>NUCLEOTIDE SEQUENCE</scope>
    <source>
        <strain evidence="2">DKR-6</strain>
    </source>
</reference>
<proteinExistence type="predicted"/>
<keyword evidence="1" id="KW-0472">Membrane</keyword>
<feature type="transmembrane region" description="Helical" evidence="1">
    <location>
        <begin position="34"/>
        <end position="53"/>
    </location>
</feature>
<dbReference type="EMBL" id="JAEPBG010000008">
    <property type="protein sequence ID" value="MBK4736699.1"/>
    <property type="molecule type" value="Genomic_DNA"/>
</dbReference>
<organism evidence="2 3">
    <name type="scientific">Noviherbaspirillum pedocola</name>
    <dbReference type="NCBI Taxonomy" id="2801341"/>
    <lineage>
        <taxon>Bacteria</taxon>
        <taxon>Pseudomonadati</taxon>
        <taxon>Pseudomonadota</taxon>
        <taxon>Betaproteobacteria</taxon>
        <taxon>Burkholderiales</taxon>
        <taxon>Oxalobacteraceae</taxon>
        <taxon>Noviherbaspirillum</taxon>
    </lineage>
</organism>
<gene>
    <name evidence="2" type="ORF">JJB74_18900</name>
</gene>
<keyword evidence="1" id="KW-1133">Transmembrane helix</keyword>
<evidence type="ECO:0000313" key="3">
    <source>
        <dbReference type="Proteomes" id="UP000622890"/>
    </source>
</evidence>